<gene>
    <name evidence="1" type="ORF">PLICRDRAFT_351091</name>
</gene>
<dbReference type="Proteomes" id="UP000053263">
    <property type="component" value="Unassembled WGS sequence"/>
</dbReference>
<keyword evidence="2" id="KW-1185">Reference proteome</keyword>
<accession>A0A0C9SRB1</accession>
<evidence type="ECO:0008006" key="3">
    <source>
        <dbReference type="Google" id="ProtNLM"/>
    </source>
</evidence>
<dbReference type="HOGENOM" id="CLU_671062_0_0_1"/>
<proteinExistence type="predicted"/>
<dbReference type="SUPFAM" id="SSF52047">
    <property type="entry name" value="RNI-like"/>
    <property type="match status" value="1"/>
</dbReference>
<protein>
    <recommendedName>
        <fullName evidence="3">F-box domain-containing protein</fullName>
    </recommendedName>
</protein>
<name>A0A0C9SRB1_PLICR</name>
<reference evidence="1 2" key="1">
    <citation type="submission" date="2014-06" db="EMBL/GenBank/DDBJ databases">
        <title>Evolutionary Origins and Diversification of the Mycorrhizal Mutualists.</title>
        <authorList>
            <consortium name="DOE Joint Genome Institute"/>
            <consortium name="Mycorrhizal Genomics Consortium"/>
            <person name="Kohler A."/>
            <person name="Kuo A."/>
            <person name="Nagy L.G."/>
            <person name="Floudas D."/>
            <person name="Copeland A."/>
            <person name="Barry K.W."/>
            <person name="Cichocki N."/>
            <person name="Veneault-Fourrey C."/>
            <person name="LaButti K."/>
            <person name="Lindquist E.A."/>
            <person name="Lipzen A."/>
            <person name="Lundell T."/>
            <person name="Morin E."/>
            <person name="Murat C."/>
            <person name="Riley R."/>
            <person name="Ohm R."/>
            <person name="Sun H."/>
            <person name="Tunlid A."/>
            <person name="Henrissat B."/>
            <person name="Grigoriev I.V."/>
            <person name="Hibbett D.S."/>
            <person name="Martin F."/>
        </authorList>
    </citation>
    <scope>NUCLEOTIDE SEQUENCE [LARGE SCALE GENOMIC DNA]</scope>
    <source>
        <strain evidence="1 2">FD-325 SS-3</strain>
    </source>
</reference>
<dbReference type="OrthoDB" id="2788229at2759"/>
<evidence type="ECO:0000313" key="2">
    <source>
        <dbReference type="Proteomes" id="UP000053263"/>
    </source>
</evidence>
<organism evidence="1 2">
    <name type="scientific">Plicaturopsis crispa FD-325 SS-3</name>
    <dbReference type="NCBI Taxonomy" id="944288"/>
    <lineage>
        <taxon>Eukaryota</taxon>
        <taxon>Fungi</taxon>
        <taxon>Dikarya</taxon>
        <taxon>Basidiomycota</taxon>
        <taxon>Agaricomycotina</taxon>
        <taxon>Agaricomycetes</taxon>
        <taxon>Agaricomycetidae</taxon>
        <taxon>Amylocorticiales</taxon>
        <taxon>Amylocorticiaceae</taxon>
        <taxon>Plicatura</taxon>
        <taxon>Plicaturopsis crispa</taxon>
    </lineage>
</organism>
<sequence length="410" mass="45701">MQPRLPPELTDAIINCLRGDVGTLLACAYVSRDWVAASRCALFSSLEPLTSTFPFKDPRLLDQRSIDNFVRLLDSPLCTLHSTVRYLYLDEPFEGSTVVVDQFPDLTSLLSVQRLSIKSANLGLLSPRAWDVLTSHFAGTVRELQLDNVLFRSSVRQIFDLIQAFSSLEILALVDTMWRIKLTTTRVTLAALHTIHISGDITSEAVNWITSLSAPRLRTITLTATHLGPFLTLLAGFPPSLIRHLVFMGLDPSILENLDLPHYNNLRVLDIGNFTLDLIKSVPFRRSGNGHFIPTILARVTSSHMEEVRFGIIPGTHEPTRAGRAEFIWDTIGVPDVADTVDTVLAQPRYARLKSVVVRVPDAAPEGIEYIKQRLPNFRARGILVLDPLEEMRREGTPDYTIGLATDTLS</sequence>
<dbReference type="EMBL" id="KN832570">
    <property type="protein sequence ID" value="KII84517.1"/>
    <property type="molecule type" value="Genomic_DNA"/>
</dbReference>
<dbReference type="AlphaFoldDB" id="A0A0C9SRB1"/>
<evidence type="ECO:0000313" key="1">
    <source>
        <dbReference type="EMBL" id="KII84517.1"/>
    </source>
</evidence>